<keyword evidence="9 19" id="KW-0630">Potassium</keyword>
<dbReference type="RefSeq" id="XP_020827755.1">
    <property type="nucleotide sequence ID" value="XM_020972096.1"/>
</dbReference>
<evidence type="ECO:0000256" key="3">
    <source>
        <dbReference type="ARBA" id="ARBA00022448"/>
    </source>
</evidence>
<feature type="domain" description="Potassium channel inwardly rectifying transmembrane" evidence="21">
    <location>
        <begin position="19"/>
        <end position="162"/>
    </location>
</feature>
<dbReference type="Pfam" id="PF17655">
    <property type="entry name" value="IRK_C"/>
    <property type="match status" value="1"/>
</dbReference>
<dbReference type="PRINTS" id="PR01320">
    <property type="entry name" value="KIRCHANNEL"/>
</dbReference>
<dbReference type="InterPro" id="IPR013518">
    <property type="entry name" value="K_chnl_inward-rec_Kir_cyto"/>
</dbReference>
<evidence type="ECO:0000256" key="18">
    <source>
        <dbReference type="ARBA" id="ARBA00080232"/>
    </source>
</evidence>
<evidence type="ECO:0000256" key="16">
    <source>
        <dbReference type="ARBA" id="ARBA00067901"/>
    </source>
</evidence>
<evidence type="ECO:0000256" key="2">
    <source>
        <dbReference type="ARBA" id="ARBA00004236"/>
    </source>
</evidence>
<evidence type="ECO:0000256" key="15">
    <source>
        <dbReference type="ARBA" id="ARBA00053687"/>
    </source>
</evidence>
<organism evidence="23 25">
    <name type="scientific">Phascolarctos cinereus</name>
    <name type="common">Koala</name>
    <dbReference type="NCBI Taxonomy" id="38626"/>
    <lineage>
        <taxon>Eukaryota</taxon>
        <taxon>Metazoa</taxon>
        <taxon>Chordata</taxon>
        <taxon>Craniata</taxon>
        <taxon>Vertebrata</taxon>
        <taxon>Euteleostomi</taxon>
        <taxon>Mammalia</taxon>
        <taxon>Metatheria</taxon>
        <taxon>Diprotodontia</taxon>
        <taxon>Phascolarctidae</taxon>
        <taxon>Phascolarctos</taxon>
    </lineage>
</organism>
<evidence type="ECO:0000256" key="13">
    <source>
        <dbReference type="ARBA" id="ARBA00023303"/>
    </source>
</evidence>
<keyword evidence="6" id="KW-0597">Phosphoprotein</keyword>
<dbReference type="PRINTS" id="PR01679">
    <property type="entry name" value="KIR7CHANNEL"/>
</dbReference>
<dbReference type="GeneTree" id="ENSGT01140000282491"/>
<dbReference type="CTD" id="3769"/>
<evidence type="ECO:0000256" key="14">
    <source>
        <dbReference type="ARBA" id="ARBA00034430"/>
    </source>
</evidence>
<comment type="similarity">
    <text evidence="19">Belongs to the inward rectifier-type potassium channel (TC 1.A.2.1) family.</text>
</comment>
<sequence>MDGAKYMTPLLTQTHKRIVTKDGHSTLQMGKAPGSCLARLQDVWGLLIDMRWRWMLLIFSASFVLHWLVFAVFWYVLAEVNGDIGINHDKPPENHTICVKYLTSFTDAFCFSVETQLTIGYGTMYPSGECPGAVFLLATQMLLGIMLEAFITGAFVAKIARPKNRIFWIRFTDLAVVTHIDGKPNLIFKVANTQQTPLTCVRVSAILYQERENNQLYQTSVDLHLDSISSEECPLFTFPLTYYHPITPSSPLTAFLQHENPGHFELVVFLSAIHEGTGEICQRRTSYLPSEIMKHHSFASLMTRGSKGEYIIKMENFDKTIPELQTAIVPKSPNRTDMGININGQHIDNFQISETGLAE</sequence>
<name>A0A6P5J094_PHACI</name>
<dbReference type="FunFam" id="2.60.40.1400:FF:000004">
    <property type="entry name" value="inward rectifier potassium channel 13 isoform X1"/>
    <property type="match status" value="1"/>
</dbReference>
<keyword evidence="11 19" id="KW-0406">Ion transport</keyword>
<evidence type="ECO:0000256" key="20">
    <source>
        <dbReference type="SAM" id="Phobius"/>
    </source>
</evidence>
<proteinExistence type="inferred from homology"/>
<protein>
    <recommendedName>
        <fullName evidence="16">Inward rectifier potassium channel 13</fullName>
    </recommendedName>
    <alternativeName>
        <fullName evidence="18">Inward rectifier K(+) channel Kir7.1</fullName>
    </alternativeName>
    <alternativeName>
        <fullName evidence="17">Potassium channel, inwardly rectifying subfamily J member 13</fullName>
    </alternativeName>
</protein>
<evidence type="ECO:0000256" key="6">
    <source>
        <dbReference type="ARBA" id="ARBA00022553"/>
    </source>
</evidence>
<dbReference type="KEGG" id="pcw:110198013"/>
<evidence type="ECO:0000256" key="10">
    <source>
        <dbReference type="ARBA" id="ARBA00022989"/>
    </source>
</evidence>
<feature type="domain" description="Inward rectifier potassium channel C-terminal" evidence="22">
    <location>
        <begin position="169"/>
        <end position="321"/>
    </location>
</feature>
<keyword evidence="23" id="KW-1185">Reference proteome</keyword>
<comment type="subcellular location">
    <subcellularLocation>
        <location evidence="2">Cell membrane</location>
    </subcellularLocation>
    <subcellularLocation>
        <location evidence="1 19">Membrane</location>
        <topology evidence="1 19">Multi-pass membrane protein</topology>
    </subcellularLocation>
</comment>
<evidence type="ECO:0000313" key="25">
    <source>
        <dbReference type="RefSeq" id="XP_020827755.1"/>
    </source>
</evidence>
<dbReference type="PANTHER" id="PTHR11767">
    <property type="entry name" value="INWARD RECTIFIER POTASSIUM CHANNEL"/>
    <property type="match status" value="1"/>
</dbReference>
<feature type="transmembrane region" description="Helical" evidence="20">
    <location>
        <begin position="133"/>
        <end position="157"/>
    </location>
</feature>
<dbReference type="Gene3D" id="2.60.40.1400">
    <property type="entry name" value="G protein-activated inward rectifier potassium channel 1"/>
    <property type="match status" value="1"/>
</dbReference>
<reference evidence="24 25" key="1">
    <citation type="submission" date="2025-04" db="UniProtKB">
        <authorList>
            <consortium name="RefSeq"/>
        </authorList>
    </citation>
    <scope>IDENTIFICATION</scope>
    <source>
        <tissue evidence="24 25">Spleen</tissue>
    </source>
</reference>
<dbReference type="GO" id="GO:0034765">
    <property type="term" value="P:regulation of monoatomic ion transmembrane transport"/>
    <property type="evidence" value="ECO:0007669"/>
    <property type="project" value="TreeGrafter"/>
</dbReference>
<dbReference type="Pfam" id="PF01007">
    <property type="entry name" value="IRK"/>
    <property type="match status" value="1"/>
</dbReference>
<gene>
    <name evidence="24 25" type="primary">KCNJ13</name>
</gene>
<keyword evidence="5 19" id="KW-0633">Potassium transport</keyword>
<keyword evidence="10 20" id="KW-1133">Transmembrane helix</keyword>
<dbReference type="InterPro" id="IPR014756">
    <property type="entry name" value="Ig_E-set"/>
</dbReference>
<evidence type="ECO:0000256" key="12">
    <source>
        <dbReference type="ARBA" id="ARBA00023136"/>
    </source>
</evidence>
<dbReference type="SUPFAM" id="SSF81324">
    <property type="entry name" value="Voltage-gated potassium channels"/>
    <property type="match status" value="1"/>
</dbReference>
<evidence type="ECO:0000313" key="23">
    <source>
        <dbReference type="Proteomes" id="UP000515140"/>
    </source>
</evidence>
<evidence type="ECO:0000313" key="24">
    <source>
        <dbReference type="RefSeq" id="XP_020827754.1"/>
    </source>
</evidence>
<dbReference type="PANTHER" id="PTHR11767:SF3">
    <property type="entry name" value="INWARD RECTIFIER POTASSIUM CHANNEL 13"/>
    <property type="match status" value="1"/>
</dbReference>
<dbReference type="GO" id="GO:0005242">
    <property type="term" value="F:inward rectifier potassium channel activity"/>
    <property type="evidence" value="ECO:0007669"/>
    <property type="project" value="InterPro"/>
</dbReference>
<accession>A0A6P5J094</accession>
<evidence type="ECO:0000256" key="4">
    <source>
        <dbReference type="ARBA" id="ARBA00022475"/>
    </source>
</evidence>
<evidence type="ECO:0000259" key="21">
    <source>
        <dbReference type="Pfam" id="PF01007"/>
    </source>
</evidence>
<dbReference type="RefSeq" id="XP_020827754.1">
    <property type="nucleotide sequence ID" value="XM_020972095.1"/>
</dbReference>
<evidence type="ECO:0000256" key="19">
    <source>
        <dbReference type="RuleBase" id="RU003822"/>
    </source>
</evidence>
<dbReference type="GO" id="GO:1990573">
    <property type="term" value="P:potassium ion import across plasma membrane"/>
    <property type="evidence" value="ECO:0007669"/>
    <property type="project" value="TreeGrafter"/>
</dbReference>
<dbReference type="SUPFAM" id="SSF81296">
    <property type="entry name" value="E set domains"/>
    <property type="match status" value="1"/>
</dbReference>
<dbReference type="InterPro" id="IPR008062">
    <property type="entry name" value="KCNJ13"/>
</dbReference>
<dbReference type="GO" id="GO:0005886">
    <property type="term" value="C:plasma membrane"/>
    <property type="evidence" value="ECO:0007669"/>
    <property type="project" value="UniProtKB-SubCell"/>
</dbReference>
<keyword evidence="8 19" id="KW-0851">Voltage-gated channel</keyword>
<keyword evidence="3 19" id="KW-0813">Transport</keyword>
<evidence type="ECO:0000256" key="9">
    <source>
        <dbReference type="ARBA" id="ARBA00022958"/>
    </source>
</evidence>
<dbReference type="InterPro" id="IPR016449">
    <property type="entry name" value="K_chnl_inward-rec_Kir"/>
</dbReference>
<evidence type="ECO:0000256" key="8">
    <source>
        <dbReference type="ARBA" id="ARBA00022882"/>
    </source>
</evidence>
<evidence type="ECO:0000256" key="5">
    <source>
        <dbReference type="ARBA" id="ARBA00022538"/>
    </source>
</evidence>
<dbReference type="InterPro" id="IPR040445">
    <property type="entry name" value="Kir_TM"/>
</dbReference>
<dbReference type="Gene3D" id="1.10.287.70">
    <property type="match status" value="1"/>
</dbReference>
<evidence type="ECO:0000256" key="7">
    <source>
        <dbReference type="ARBA" id="ARBA00022692"/>
    </source>
</evidence>
<keyword evidence="4" id="KW-1003">Cell membrane</keyword>
<dbReference type="GeneID" id="110198013"/>
<dbReference type="FunFam" id="1.10.287.70:FF:000081">
    <property type="entry name" value="inward rectifier potassium channel 13 isoform X1"/>
    <property type="match status" value="1"/>
</dbReference>
<evidence type="ECO:0000256" key="17">
    <source>
        <dbReference type="ARBA" id="ARBA00080033"/>
    </source>
</evidence>
<dbReference type="Proteomes" id="UP000515140">
    <property type="component" value="Unplaced"/>
</dbReference>
<keyword evidence="13 19" id="KW-0407">Ion channel</keyword>
<dbReference type="AlphaFoldDB" id="A0A6P5J094"/>
<comment type="catalytic activity">
    <reaction evidence="14">
        <text>K(+)(in) = K(+)(out)</text>
        <dbReference type="Rhea" id="RHEA:29463"/>
        <dbReference type="ChEBI" id="CHEBI:29103"/>
    </reaction>
</comment>
<dbReference type="OMA" id="QGQTCLM"/>
<dbReference type="GO" id="GO:0034702">
    <property type="term" value="C:monoatomic ion channel complex"/>
    <property type="evidence" value="ECO:0007669"/>
    <property type="project" value="UniProtKB-KW"/>
</dbReference>
<dbReference type="InterPro" id="IPR041647">
    <property type="entry name" value="IRK_C"/>
</dbReference>
<keyword evidence="12 20" id="KW-0472">Membrane</keyword>
<evidence type="ECO:0000256" key="11">
    <source>
        <dbReference type="ARBA" id="ARBA00023065"/>
    </source>
</evidence>
<evidence type="ECO:0000259" key="22">
    <source>
        <dbReference type="Pfam" id="PF17655"/>
    </source>
</evidence>
<evidence type="ECO:0000256" key="1">
    <source>
        <dbReference type="ARBA" id="ARBA00004141"/>
    </source>
</evidence>
<feature type="transmembrane region" description="Helical" evidence="20">
    <location>
        <begin position="54"/>
        <end position="77"/>
    </location>
</feature>
<keyword evidence="7 19" id="KW-0812">Transmembrane</keyword>
<comment type="function">
    <text evidence="15">Inward rectifier potassium channels are characterized by a greater tendency to allow potassium to flow into the cell rather than out of it. Their voltage dependence is regulated by the concentration of extracellular potassium; as external potassium is raised, the voltage range of the channel opening shifts to more positive voltages. The inward rectification is mainly due to the blockage of outward current by internal magnesium. KCNJ13 has a very low single channel conductance, low sensitivity to block by external barium and cesium, and no dependence of its inward rectification properties on the internal blocking particle magnesium.</text>
</comment>